<protein>
    <recommendedName>
        <fullName evidence="4">Lipoprotein</fullName>
    </recommendedName>
</protein>
<reference evidence="3" key="1">
    <citation type="submission" date="2019-03" db="EMBL/GenBank/DDBJ databases">
        <title>Aquabacterium pictum sp.nov., the first bacteriochlorophyll a-containing freshwater bacterium in the genus Aquabacterium of the class Betaproteobacteria.</title>
        <authorList>
            <person name="Hirose S."/>
            <person name="Tank M."/>
            <person name="Hara E."/>
            <person name="Tamaki H."/>
            <person name="Takaichi S."/>
            <person name="Haruta S."/>
            <person name="Hanada S."/>
        </authorList>
    </citation>
    <scope>NUCLEOTIDE SEQUENCE [LARGE SCALE GENOMIC DNA]</scope>
    <source>
        <strain evidence="3">W35</strain>
    </source>
</reference>
<dbReference type="PROSITE" id="PS51257">
    <property type="entry name" value="PROKAR_LIPOPROTEIN"/>
    <property type="match status" value="1"/>
</dbReference>
<feature type="region of interest" description="Disordered" evidence="1">
    <location>
        <begin position="90"/>
        <end position="127"/>
    </location>
</feature>
<dbReference type="EMBL" id="BJCL01000007">
    <property type="protein sequence ID" value="GCL63933.1"/>
    <property type="molecule type" value="Genomic_DNA"/>
</dbReference>
<evidence type="ECO:0008006" key="4">
    <source>
        <dbReference type="Google" id="ProtNLM"/>
    </source>
</evidence>
<dbReference type="AlphaFoldDB" id="A0A480AR61"/>
<proteinExistence type="predicted"/>
<feature type="compositionally biased region" description="Pro residues" evidence="1">
    <location>
        <begin position="92"/>
        <end position="105"/>
    </location>
</feature>
<comment type="caution">
    <text evidence="2">The sequence shown here is derived from an EMBL/GenBank/DDBJ whole genome shotgun (WGS) entry which is preliminary data.</text>
</comment>
<keyword evidence="3" id="KW-1185">Reference proteome</keyword>
<evidence type="ECO:0000313" key="3">
    <source>
        <dbReference type="Proteomes" id="UP000301751"/>
    </source>
</evidence>
<organism evidence="2 3">
    <name type="scientific">Pseudaquabacterium pictum</name>
    <dbReference type="NCBI Taxonomy" id="2315236"/>
    <lineage>
        <taxon>Bacteria</taxon>
        <taxon>Pseudomonadati</taxon>
        <taxon>Pseudomonadota</taxon>
        <taxon>Betaproteobacteria</taxon>
        <taxon>Burkholderiales</taxon>
        <taxon>Sphaerotilaceae</taxon>
        <taxon>Pseudaquabacterium</taxon>
    </lineage>
</organism>
<name>A0A480AR61_9BURK</name>
<accession>A0A480AR61</accession>
<evidence type="ECO:0000313" key="2">
    <source>
        <dbReference type="EMBL" id="GCL63933.1"/>
    </source>
</evidence>
<sequence>MAADKGRMRRPFLLLITLALAGCDQLGIESPATTKARVEADGKAIGGACRHAGRAIEDCYTLNKKADKAAIFAGWREMNEYMTENKLEPVVPVIPPEPPKPPKPPKSAASKAEDGEAEADSQPAEKH</sequence>
<gene>
    <name evidence="2" type="ORF">AQPW35_30140</name>
</gene>
<evidence type="ECO:0000256" key="1">
    <source>
        <dbReference type="SAM" id="MobiDB-lite"/>
    </source>
</evidence>
<dbReference type="Proteomes" id="UP000301751">
    <property type="component" value="Unassembled WGS sequence"/>
</dbReference>